<dbReference type="InterPro" id="IPR056002">
    <property type="entry name" value="DUF7580"/>
</dbReference>
<evidence type="ECO:0000256" key="1">
    <source>
        <dbReference type="SAM" id="MobiDB-lite"/>
    </source>
</evidence>
<evidence type="ECO:0000313" key="5">
    <source>
        <dbReference type="Proteomes" id="UP001390339"/>
    </source>
</evidence>
<dbReference type="Proteomes" id="UP001390339">
    <property type="component" value="Unassembled WGS sequence"/>
</dbReference>
<dbReference type="EMBL" id="JAPCWZ010000005">
    <property type="protein sequence ID" value="KAK8861919.1"/>
    <property type="molecule type" value="Genomic_DNA"/>
</dbReference>
<dbReference type="Pfam" id="PF24476">
    <property type="entry name" value="DUF7580"/>
    <property type="match status" value="1"/>
</dbReference>
<proteinExistence type="predicted"/>
<reference evidence="4 5" key="1">
    <citation type="journal article" date="2024" name="IMA Fungus">
        <title>Apiospora arundinis, a panoply of carbohydrate-active enzymes and secondary metabolites.</title>
        <authorList>
            <person name="Sorensen T."/>
            <person name="Petersen C."/>
            <person name="Muurmann A.T."/>
            <person name="Christiansen J.V."/>
            <person name="Brundto M.L."/>
            <person name="Overgaard C.K."/>
            <person name="Boysen A.T."/>
            <person name="Wollenberg R.D."/>
            <person name="Larsen T.O."/>
            <person name="Sorensen J.L."/>
            <person name="Nielsen K.L."/>
            <person name="Sondergaard T.E."/>
        </authorList>
    </citation>
    <scope>NUCLEOTIDE SEQUENCE [LARGE SCALE GENOMIC DNA]</scope>
    <source>
        <strain evidence="4 5">AAU 773</strain>
    </source>
</reference>
<feature type="chain" id="PRO_5046184668" description="DUF7580 domain-containing protein" evidence="2">
    <location>
        <begin position="21"/>
        <end position="566"/>
    </location>
</feature>
<dbReference type="PANTHER" id="PTHR35186">
    <property type="entry name" value="ANK_REP_REGION DOMAIN-CONTAINING PROTEIN"/>
    <property type="match status" value="1"/>
</dbReference>
<gene>
    <name evidence="4" type="ORF">PGQ11_008154</name>
</gene>
<feature type="signal peptide" evidence="2">
    <location>
        <begin position="1"/>
        <end position="20"/>
    </location>
</feature>
<comment type="caution">
    <text evidence="4">The sequence shown here is derived from an EMBL/GenBank/DDBJ whole genome shotgun (WGS) entry which is preliminary data.</text>
</comment>
<keyword evidence="2" id="KW-0732">Signal</keyword>
<feature type="region of interest" description="Disordered" evidence="1">
    <location>
        <begin position="438"/>
        <end position="457"/>
    </location>
</feature>
<organism evidence="4 5">
    <name type="scientific">Apiospora arundinis</name>
    <dbReference type="NCBI Taxonomy" id="335852"/>
    <lineage>
        <taxon>Eukaryota</taxon>
        <taxon>Fungi</taxon>
        <taxon>Dikarya</taxon>
        <taxon>Ascomycota</taxon>
        <taxon>Pezizomycotina</taxon>
        <taxon>Sordariomycetes</taxon>
        <taxon>Xylariomycetidae</taxon>
        <taxon>Amphisphaeriales</taxon>
        <taxon>Apiosporaceae</taxon>
        <taxon>Apiospora</taxon>
    </lineage>
</organism>
<evidence type="ECO:0000259" key="3">
    <source>
        <dbReference type="Pfam" id="PF24476"/>
    </source>
</evidence>
<protein>
    <recommendedName>
        <fullName evidence="3">DUF7580 domain-containing protein</fullName>
    </recommendedName>
</protein>
<accession>A0ABR2IEM9</accession>
<keyword evidence="5" id="KW-1185">Reference proteome</keyword>
<evidence type="ECO:0000313" key="4">
    <source>
        <dbReference type="EMBL" id="KAK8861919.1"/>
    </source>
</evidence>
<dbReference type="PANTHER" id="PTHR35186:SF4">
    <property type="entry name" value="PRION-INHIBITION AND PROPAGATION HELO DOMAIN-CONTAINING PROTEIN"/>
    <property type="match status" value="1"/>
</dbReference>
<sequence length="566" mass="63195">MSGFEIAGVVLGAIPLLISALEHYKSGKSTVATLVQWQGQLDTLLFRLKNQKLSFFFDILELLRSANVEDVIDNPEMTETECLQVLSNAKTGAHLQDYLGQHYDAFIEILGRYESCLKVIARKLKHIKRLPDVAKDDLGALLVANSCGKGGFAFHERISFSIEKGRLTQLIQDLNEDRLSLKTIIKGMRSQQEHTTKEPSKDSHKLATLLGQVQVHAQSLFSAVCKSCECSCASRHRVLLQLHNRIPPSRVRKDTSRKKANYATFKLAVHMGDVLQEAIVEAGTRIASSQGVKSGTSQTIKQANPSIHLTAPSIVVTQHKTTFIYPQNESMTICAFVSQAKTQGSILHLTLNSNCLGFLTGGSENQTIVGDSVSLEEVLRRGSNDEDARMTYKEQTLLALDIACSIVQLRETLWLDAPLTSHILKVITHKKKNTFNTKPFIEQTPRSTTPSSGGPDPETVLRELAILLLELWHHRPLETWCAKIDGVEIATPEGRLAAAIRWMKATSERLPPHYLDAIEQCIGICCGRRRSWNDIEFLRLYCENVIMPLQESCRAWDVSESWAEFP</sequence>
<feature type="domain" description="DUF7580" evidence="3">
    <location>
        <begin position="211"/>
        <end position="550"/>
    </location>
</feature>
<name>A0ABR2IEM9_9PEZI</name>
<evidence type="ECO:0000256" key="2">
    <source>
        <dbReference type="SAM" id="SignalP"/>
    </source>
</evidence>